<dbReference type="CDD" id="cd11054">
    <property type="entry name" value="CYP24A1-like"/>
    <property type="match status" value="1"/>
</dbReference>
<keyword evidence="7 8" id="KW-0503">Monooxygenase</keyword>
<evidence type="ECO:0000256" key="8">
    <source>
        <dbReference type="RuleBase" id="RU000461"/>
    </source>
</evidence>
<keyword evidence="4 8" id="KW-0479">Metal-binding</keyword>
<keyword evidence="5 8" id="KW-0560">Oxidoreductase</keyword>
<keyword evidence="3 8" id="KW-0349">Heme</keyword>
<evidence type="ECO:0000313" key="10">
    <source>
        <dbReference type="Proteomes" id="UP001159405"/>
    </source>
</evidence>
<protein>
    <submittedName>
        <fullName evidence="9">Uncharacterized protein</fullName>
    </submittedName>
</protein>
<keyword evidence="10" id="KW-1185">Reference proteome</keyword>
<reference evidence="9 10" key="1">
    <citation type="submission" date="2022-05" db="EMBL/GenBank/DDBJ databases">
        <authorList>
            <consortium name="Genoscope - CEA"/>
            <person name="William W."/>
        </authorList>
    </citation>
    <scope>NUCLEOTIDE SEQUENCE [LARGE SCALE GENOMIC DNA]</scope>
</reference>
<gene>
    <name evidence="9" type="ORF">PLOB_00010015</name>
</gene>
<comment type="caution">
    <text evidence="9">The sequence shown here is derived from an EMBL/GenBank/DDBJ whole genome shotgun (WGS) entry which is preliminary data.</text>
</comment>
<evidence type="ECO:0000256" key="1">
    <source>
        <dbReference type="ARBA" id="ARBA00001971"/>
    </source>
</evidence>
<dbReference type="PRINTS" id="PR00385">
    <property type="entry name" value="P450"/>
</dbReference>
<accession>A0ABN8NB54</accession>
<sequence>MLSPSIAFRRNLLSLRIQYLKPLSVCWRSQKTEARHLESQESLDGLRSFGEIPQRNRWRFMYDVITKTEGFTKPFKFLERLFDELGPIYKEDFTMKPSTTVHVIDPDDFEKTLRAEGKYPQRPILDFHLEHRRRRNYFPGLPNLQGEEWHRVRQTIAPKIMRPKVVEENIGNFNAVSKDAVASLVKLKKACEQDDHMPDLEKELYRWALEGMATFAFDTRLGLYEDPPPQEALEFTEAIINFFEISQQLLFDAFYQIASKYIDTPLFKKFLKNCDALLNIGGDFVNKKMMELKEMTEKGIDPAKTEVVPLLTYLLMKKDLTPEEVNGHVVDVVAGGVDTISNSVLWWLYNLARFPEVQEKLYQEIESVLGEDDDVTPKHLAKLSYLKACLKESMRMTPSSPSLTRVLDQDVVLSGYHVPAKTYVTMEFYATTRSEKYFKEPLEFKPERWLRESKKVHPFSHLQFGFGPRMCLGRRVAELEMYVLVCKLLQRFRLEYHHEPLEMRQKLLTAPDKPVKIKFVDRV</sequence>
<keyword evidence="6 8" id="KW-0408">Iron</keyword>
<comment type="similarity">
    <text evidence="2 8">Belongs to the cytochrome P450 family.</text>
</comment>
<dbReference type="InterPro" id="IPR036396">
    <property type="entry name" value="Cyt_P450_sf"/>
</dbReference>
<dbReference type="Pfam" id="PF00067">
    <property type="entry name" value="p450"/>
    <property type="match status" value="1"/>
</dbReference>
<evidence type="ECO:0000256" key="7">
    <source>
        <dbReference type="ARBA" id="ARBA00023033"/>
    </source>
</evidence>
<evidence type="ECO:0000256" key="6">
    <source>
        <dbReference type="ARBA" id="ARBA00023004"/>
    </source>
</evidence>
<dbReference type="EMBL" id="CALNXK010000015">
    <property type="protein sequence ID" value="CAH3047026.1"/>
    <property type="molecule type" value="Genomic_DNA"/>
</dbReference>
<name>A0ABN8NB54_9CNID</name>
<comment type="cofactor">
    <cofactor evidence="1">
        <name>heme</name>
        <dbReference type="ChEBI" id="CHEBI:30413"/>
    </cofactor>
</comment>
<evidence type="ECO:0000256" key="2">
    <source>
        <dbReference type="ARBA" id="ARBA00010617"/>
    </source>
</evidence>
<dbReference type="InterPro" id="IPR002401">
    <property type="entry name" value="Cyt_P450_E_grp-I"/>
</dbReference>
<dbReference type="PRINTS" id="PR00463">
    <property type="entry name" value="EP450I"/>
</dbReference>
<dbReference type="PANTHER" id="PTHR24279:SF120">
    <property type="entry name" value="CYTOCHROME P450"/>
    <property type="match status" value="1"/>
</dbReference>
<dbReference type="SUPFAM" id="SSF48264">
    <property type="entry name" value="Cytochrome P450"/>
    <property type="match status" value="1"/>
</dbReference>
<evidence type="ECO:0000256" key="3">
    <source>
        <dbReference type="ARBA" id="ARBA00022617"/>
    </source>
</evidence>
<organism evidence="9 10">
    <name type="scientific">Porites lobata</name>
    <dbReference type="NCBI Taxonomy" id="104759"/>
    <lineage>
        <taxon>Eukaryota</taxon>
        <taxon>Metazoa</taxon>
        <taxon>Cnidaria</taxon>
        <taxon>Anthozoa</taxon>
        <taxon>Hexacorallia</taxon>
        <taxon>Scleractinia</taxon>
        <taxon>Fungiina</taxon>
        <taxon>Poritidae</taxon>
        <taxon>Porites</taxon>
    </lineage>
</organism>
<dbReference type="InterPro" id="IPR001128">
    <property type="entry name" value="Cyt_P450"/>
</dbReference>
<dbReference type="PANTHER" id="PTHR24279">
    <property type="entry name" value="CYTOCHROME P450"/>
    <property type="match status" value="1"/>
</dbReference>
<dbReference type="Proteomes" id="UP001159405">
    <property type="component" value="Unassembled WGS sequence"/>
</dbReference>
<evidence type="ECO:0000256" key="5">
    <source>
        <dbReference type="ARBA" id="ARBA00023002"/>
    </source>
</evidence>
<dbReference type="InterPro" id="IPR050479">
    <property type="entry name" value="CYP11_CYP27_families"/>
</dbReference>
<evidence type="ECO:0000256" key="4">
    <source>
        <dbReference type="ARBA" id="ARBA00022723"/>
    </source>
</evidence>
<dbReference type="InterPro" id="IPR017972">
    <property type="entry name" value="Cyt_P450_CS"/>
</dbReference>
<proteinExistence type="inferred from homology"/>
<evidence type="ECO:0000313" key="9">
    <source>
        <dbReference type="EMBL" id="CAH3047026.1"/>
    </source>
</evidence>
<dbReference type="Gene3D" id="1.10.630.10">
    <property type="entry name" value="Cytochrome P450"/>
    <property type="match status" value="1"/>
</dbReference>
<dbReference type="PROSITE" id="PS00086">
    <property type="entry name" value="CYTOCHROME_P450"/>
    <property type="match status" value="1"/>
</dbReference>